<dbReference type="PANTHER" id="PTHR43615:SF1">
    <property type="entry name" value="PPDK_N DOMAIN-CONTAINING PROTEIN"/>
    <property type="match status" value="1"/>
</dbReference>
<feature type="region of interest" description="Disordered" evidence="2">
    <location>
        <begin position="596"/>
        <end position="639"/>
    </location>
</feature>
<dbReference type="SUPFAM" id="SSF52009">
    <property type="entry name" value="Phosphohistidine domain"/>
    <property type="match status" value="1"/>
</dbReference>
<evidence type="ECO:0000313" key="6">
    <source>
        <dbReference type="Proteomes" id="UP001174909"/>
    </source>
</evidence>
<dbReference type="GO" id="GO:0005524">
    <property type="term" value="F:ATP binding"/>
    <property type="evidence" value="ECO:0007669"/>
    <property type="project" value="InterPro"/>
</dbReference>
<dbReference type="GO" id="GO:0016301">
    <property type="term" value="F:kinase activity"/>
    <property type="evidence" value="ECO:0007669"/>
    <property type="project" value="InterPro"/>
</dbReference>
<dbReference type="InterPro" id="IPR051549">
    <property type="entry name" value="PEP_Utilizing_Enz"/>
</dbReference>
<evidence type="ECO:0000313" key="5">
    <source>
        <dbReference type="EMBL" id="CAI8037286.1"/>
    </source>
</evidence>
<keyword evidence="6" id="KW-1185">Reference proteome</keyword>
<comment type="similarity">
    <text evidence="1">Belongs to the PEP-utilizing enzyme family.</text>
</comment>
<dbReference type="Gene3D" id="3.30.1490.20">
    <property type="entry name" value="ATP-grasp fold, A domain"/>
    <property type="match status" value="1"/>
</dbReference>
<dbReference type="EMBL" id="CASHTH010002922">
    <property type="protein sequence ID" value="CAI8037286.1"/>
    <property type="molecule type" value="Genomic_DNA"/>
</dbReference>
<reference evidence="5" key="1">
    <citation type="submission" date="2023-03" db="EMBL/GenBank/DDBJ databases">
        <authorList>
            <person name="Steffen K."/>
            <person name="Cardenas P."/>
        </authorList>
    </citation>
    <scope>NUCLEOTIDE SEQUENCE</scope>
</reference>
<dbReference type="InterPro" id="IPR008279">
    <property type="entry name" value="PEP-util_enz_mobile_dom"/>
</dbReference>
<comment type="caution">
    <text evidence="5">The sequence shown here is derived from an EMBL/GenBank/DDBJ whole genome shotgun (WGS) entry which is preliminary data.</text>
</comment>
<sequence>MEGEKEGRREDDVCLLLDQNSPSCPSHLAGGKGHNLWVLGSMEGCTVPDWFCITTDAFSTFIEANNLRHSLMVDPGDLKTGAEAIQDSVISAPFPPSLEEAILAKLATPTFDGRYVAVRSSGTDEDSASHSFAGQFETYLYQRGREAVLRSVRQCWISCFSERVMSHRLEVGMPLSGLKMGVVVQVMVNSEVSGVGFSRHPLLPVSSHSVLVEAVYGLGEGLVSGLLEADRYQVSRKDFKVEKEMAEKSEMMVRGEEGEGGGVRTVDVEEGRVKEPSLSDAAAVEIAKLLISLEEGFGKPQDFEWGMEDGKLYCLQARPIVTLPPSPFFSPTVPGSDAVLWDNSNIVESFAGVTSPLTFSFASLAYKQVYTQTLRAAGVPESTLATYEPYLGNMVGLVRGNLYYNLINWYRCLSCLPVGDTSKYMETMMGVKQSLDPELEAELGRIRDTAPKYGVWTKIKVLYGVVYTVYKIDQLVEQFSQRFNSYYTAAVETDFSSLSLPAQIDYVKHLFEEVLGKWETPIMNDACVMLFFGLLKSLVSKWLTSDSNAAQSLQNDLLCGQDTHSSGGGGGGEGGGGLKEWFLSSKAEVLDMLAQEVGRQERGRRERQAESSTSGLRHRKKPEDAPDTEEDSSPSDPLYQAKMNVVQSLQRFLNKYGFRCINEQKLEENSLHDDPGFLVDMISGYVKTNSYSIANMEERETQIRCKAEETANNQLPIHKRFLFNWVLYHARKAVKHRENMRFSRSKLFGIYRELFRAIGNSLVSLGLLTDRQDVFYLTMEELFAFVDGRAVTNNLSELAQVRKREFDSYRKGLPPPERFMTRGAREGSSDPNVLTGTPCCPGVVEGTVRVVTSIQQTEGLDGEILVTARTDPGWVPLYPLCSGLVIERGSLLSHSAVVARELGLPTIVGVTGGLMKRLKTGMRVHIDAGRGKLTILDQQD</sequence>
<dbReference type="InterPro" id="IPR002192">
    <property type="entry name" value="PPDK_AMP/ATP-bd"/>
</dbReference>
<dbReference type="PANTHER" id="PTHR43615">
    <property type="entry name" value="PHOSPHOENOLPYRUVATE SYNTHASE-RELATED"/>
    <property type="match status" value="1"/>
</dbReference>
<feature type="compositionally biased region" description="Basic and acidic residues" evidence="2">
    <location>
        <begin position="819"/>
        <end position="828"/>
    </location>
</feature>
<name>A0AA35X2A2_GEOBA</name>
<gene>
    <name evidence="5" type="ORF">GBAR_LOCUS20840</name>
</gene>
<dbReference type="InterPro" id="IPR036637">
    <property type="entry name" value="Phosphohistidine_dom_sf"/>
</dbReference>
<feature type="compositionally biased region" description="Basic and acidic residues" evidence="2">
    <location>
        <begin position="598"/>
        <end position="609"/>
    </location>
</feature>
<organism evidence="5 6">
    <name type="scientific">Geodia barretti</name>
    <name type="common">Barrett's horny sponge</name>
    <dbReference type="NCBI Taxonomy" id="519541"/>
    <lineage>
        <taxon>Eukaryota</taxon>
        <taxon>Metazoa</taxon>
        <taxon>Porifera</taxon>
        <taxon>Demospongiae</taxon>
        <taxon>Heteroscleromorpha</taxon>
        <taxon>Tetractinellida</taxon>
        <taxon>Astrophorina</taxon>
        <taxon>Geodiidae</taxon>
        <taxon>Geodia</taxon>
    </lineage>
</organism>
<feature type="region of interest" description="Disordered" evidence="2">
    <location>
        <begin position="817"/>
        <end position="836"/>
    </location>
</feature>
<feature type="domain" description="PEP-utilising enzyme mobile" evidence="3">
    <location>
        <begin position="861"/>
        <end position="931"/>
    </location>
</feature>
<dbReference type="Gene3D" id="3.50.30.10">
    <property type="entry name" value="Phosphohistidine domain"/>
    <property type="match status" value="1"/>
</dbReference>
<dbReference type="Pfam" id="PF00391">
    <property type="entry name" value="PEP-utilizers"/>
    <property type="match status" value="1"/>
</dbReference>
<keyword evidence="5" id="KW-0808">Transferase</keyword>
<dbReference type="SUPFAM" id="SSF56059">
    <property type="entry name" value="Glutathione synthetase ATP-binding domain-like"/>
    <property type="match status" value="1"/>
</dbReference>
<dbReference type="Gene3D" id="3.30.470.20">
    <property type="entry name" value="ATP-grasp fold, B domain"/>
    <property type="match status" value="1"/>
</dbReference>
<protein>
    <submittedName>
        <fullName evidence="5">Prodigiosin synthesizing transferase PigC</fullName>
    </submittedName>
</protein>
<dbReference type="InterPro" id="IPR013815">
    <property type="entry name" value="ATP_grasp_subdomain_1"/>
</dbReference>
<evidence type="ECO:0000259" key="3">
    <source>
        <dbReference type="Pfam" id="PF00391"/>
    </source>
</evidence>
<proteinExistence type="inferred from homology"/>
<dbReference type="Pfam" id="PF01326">
    <property type="entry name" value="PPDK_N"/>
    <property type="match status" value="1"/>
</dbReference>
<evidence type="ECO:0000259" key="4">
    <source>
        <dbReference type="Pfam" id="PF01326"/>
    </source>
</evidence>
<dbReference type="Proteomes" id="UP001174909">
    <property type="component" value="Unassembled WGS sequence"/>
</dbReference>
<evidence type="ECO:0000256" key="2">
    <source>
        <dbReference type="SAM" id="MobiDB-lite"/>
    </source>
</evidence>
<dbReference type="AlphaFoldDB" id="A0AA35X2A2"/>
<evidence type="ECO:0000256" key="1">
    <source>
        <dbReference type="ARBA" id="ARBA00007837"/>
    </source>
</evidence>
<accession>A0AA35X2A2</accession>
<feature type="domain" description="Pyruvate phosphate dikinase AMP/ATP-binding" evidence="4">
    <location>
        <begin position="28"/>
        <end position="322"/>
    </location>
</feature>